<reference evidence="2" key="1">
    <citation type="journal article" date="2021" name="Sci. Rep.">
        <title>Antibiotic resistance plasmid composition and architecture in Escherichia coli isolates from meat.</title>
        <authorList>
            <person name="Darphorn T.S."/>
            <person name="Bel K."/>
            <person name="Koenders-van Sint Anneland B.B."/>
            <person name="Brul S."/>
            <person name="Ter Kuile B.H."/>
        </authorList>
    </citation>
    <scope>NUCLEOTIDE SEQUENCE</scope>
    <source>
        <strain evidence="2">ESBL3215</strain>
    </source>
</reference>
<name>A0A890DHX3_ECOLX</name>
<sequence length="195" mass="21990">MTIEYFATRIAKHISVQAIWPDGRTEIIAVLPRDALSGLVTRNNQLIHIAFDAMGTRNRETVLIDKQEHNADQILTAIDSCLRLEYLMERRFSRTPLFRGIIASVVLFVMATIGFSLFRYVDRVFWDDTTPADETCLKAARAAIDVNNVAFRKFGFAGTPWVLSDTGWHLPTGILQETGTLNLFLKTTDSESGHE</sequence>
<evidence type="ECO:0000313" key="2">
    <source>
        <dbReference type="EMBL" id="QRG43820.1"/>
    </source>
</evidence>
<keyword evidence="2" id="KW-0614">Plasmid</keyword>
<dbReference type="EMBL" id="MW390531">
    <property type="protein sequence ID" value="QRG43820.1"/>
    <property type="molecule type" value="Genomic_DNA"/>
</dbReference>
<evidence type="ECO:0000256" key="1">
    <source>
        <dbReference type="SAM" id="Phobius"/>
    </source>
</evidence>
<geneLocation type="plasmid" evidence="2">
    <name>pESBL3215-IncI</name>
</geneLocation>
<proteinExistence type="predicted"/>
<dbReference type="RefSeq" id="WP_205701489.1">
    <property type="nucleotide sequence ID" value="NZ_MW390531.1"/>
</dbReference>
<organism evidence="2">
    <name type="scientific">Escherichia coli</name>
    <dbReference type="NCBI Taxonomy" id="562"/>
    <lineage>
        <taxon>Bacteria</taxon>
        <taxon>Pseudomonadati</taxon>
        <taxon>Pseudomonadota</taxon>
        <taxon>Gammaproteobacteria</taxon>
        <taxon>Enterobacterales</taxon>
        <taxon>Enterobacteriaceae</taxon>
        <taxon>Escherichia</taxon>
    </lineage>
</organism>
<protein>
    <submittedName>
        <fullName evidence="2">Conjugal transfer protein</fullName>
    </submittedName>
</protein>
<accession>A0A890DHX3</accession>
<dbReference type="AlphaFoldDB" id="A0A890DHX3"/>
<keyword evidence="1" id="KW-0472">Membrane</keyword>
<feature type="transmembrane region" description="Helical" evidence="1">
    <location>
        <begin position="97"/>
        <end position="118"/>
    </location>
</feature>
<keyword evidence="1" id="KW-0812">Transmembrane</keyword>
<keyword evidence="1" id="KW-1133">Transmembrane helix</keyword>